<dbReference type="STRING" id="53326.A0A016TPJ6"/>
<evidence type="ECO:0000259" key="3">
    <source>
        <dbReference type="PROSITE" id="PS01031"/>
    </source>
</evidence>
<sequence length="200" mass="22718">MAECAQYHRHMTPLLPFILACKNANIAEIIKENYYSAESLANRALAFDDDVFDVFDDIDRCLEHIHDPVEQEAMMFDDIEQCPEPICSPVQEETISPDEVTDDGSKLTLSLDVSHFKPEELNVNLDGRTLTIEGKQEVEEDDSYSMRSFTRQWELPEDVDVEQVRSTLTEDGRLAVEASKYTNAAVSGRNIPIQKSITEE</sequence>
<feature type="domain" description="SHSP" evidence="3">
    <location>
        <begin position="89"/>
        <end position="196"/>
    </location>
</feature>
<comment type="caution">
    <text evidence="4">The sequence shown here is derived from an EMBL/GenBank/DDBJ whole genome shotgun (WGS) entry which is preliminary data.</text>
</comment>
<dbReference type="GO" id="GO:0005634">
    <property type="term" value="C:nucleus"/>
    <property type="evidence" value="ECO:0007669"/>
    <property type="project" value="TreeGrafter"/>
</dbReference>
<comment type="similarity">
    <text evidence="1 2">Belongs to the small heat shock protein (HSP20) family.</text>
</comment>
<name>A0A016TPJ6_9BILA</name>
<dbReference type="GO" id="GO:0005737">
    <property type="term" value="C:cytoplasm"/>
    <property type="evidence" value="ECO:0007669"/>
    <property type="project" value="TreeGrafter"/>
</dbReference>
<gene>
    <name evidence="4" type="primary">Acey_s0086.g1903</name>
    <name evidence="4" type="ORF">Y032_0086g1903</name>
</gene>
<accession>A0A016TPJ6</accession>
<evidence type="ECO:0000256" key="1">
    <source>
        <dbReference type="PROSITE-ProRule" id="PRU00285"/>
    </source>
</evidence>
<protein>
    <recommendedName>
        <fullName evidence="3">SHSP domain-containing protein</fullName>
    </recommendedName>
</protein>
<evidence type="ECO:0000313" key="4">
    <source>
        <dbReference type="EMBL" id="EYC04641.1"/>
    </source>
</evidence>
<dbReference type="EMBL" id="JARK01001422">
    <property type="protein sequence ID" value="EYC04641.1"/>
    <property type="molecule type" value="Genomic_DNA"/>
</dbReference>
<dbReference type="Gene3D" id="2.60.40.790">
    <property type="match status" value="1"/>
</dbReference>
<dbReference type="CDD" id="cd06526">
    <property type="entry name" value="metazoan_ACD"/>
    <property type="match status" value="1"/>
</dbReference>
<dbReference type="PROSITE" id="PS01031">
    <property type="entry name" value="SHSP"/>
    <property type="match status" value="1"/>
</dbReference>
<dbReference type="InterPro" id="IPR002068">
    <property type="entry name" value="A-crystallin/Hsp20_dom"/>
</dbReference>
<dbReference type="SUPFAM" id="SSF49764">
    <property type="entry name" value="HSP20-like chaperones"/>
    <property type="match status" value="1"/>
</dbReference>
<evidence type="ECO:0000313" key="5">
    <source>
        <dbReference type="Proteomes" id="UP000024635"/>
    </source>
</evidence>
<dbReference type="AlphaFoldDB" id="A0A016TPJ6"/>
<dbReference type="OrthoDB" id="5839663at2759"/>
<organism evidence="4 5">
    <name type="scientific">Ancylostoma ceylanicum</name>
    <dbReference type="NCBI Taxonomy" id="53326"/>
    <lineage>
        <taxon>Eukaryota</taxon>
        <taxon>Metazoa</taxon>
        <taxon>Ecdysozoa</taxon>
        <taxon>Nematoda</taxon>
        <taxon>Chromadorea</taxon>
        <taxon>Rhabditida</taxon>
        <taxon>Rhabditina</taxon>
        <taxon>Rhabditomorpha</taxon>
        <taxon>Strongyloidea</taxon>
        <taxon>Ancylostomatidae</taxon>
        <taxon>Ancylostomatinae</taxon>
        <taxon>Ancylostoma</taxon>
    </lineage>
</organism>
<dbReference type="GO" id="GO:0036498">
    <property type="term" value="P:IRE1-mediated unfolded protein response"/>
    <property type="evidence" value="ECO:0007669"/>
    <property type="project" value="TreeGrafter"/>
</dbReference>
<reference evidence="5" key="1">
    <citation type="journal article" date="2015" name="Nat. Genet.">
        <title>The genome and transcriptome of the zoonotic hookworm Ancylostoma ceylanicum identify infection-specific gene families.</title>
        <authorList>
            <person name="Schwarz E.M."/>
            <person name="Hu Y."/>
            <person name="Antoshechkin I."/>
            <person name="Miller M.M."/>
            <person name="Sternberg P.W."/>
            <person name="Aroian R.V."/>
        </authorList>
    </citation>
    <scope>NUCLEOTIDE SEQUENCE</scope>
    <source>
        <strain evidence="5">HY135</strain>
    </source>
</reference>
<dbReference type="GO" id="GO:0009408">
    <property type="term" value="P:response to heat"/>
    <property type="evidence" value="ECO:0007669"/>
    <property type="project" value="TreeGrafter"/>
</dbReference>
<dbReference type="PANTHER" id="PTHR45640">
    <property type="entry name" value="HEAT SHOCK PROTEIN HSP-12.2-RELATED"/>
    <property type="match status" value="1"/>
</dbReference>
<evidence type="ECO:0000256" key="2">
    <source>
        <dbReference type="RuleBase" id="RU003616"/>
    </source>
</evidence>
<dbReference type="Proteomes" id="UP000024635">
    <property type="component" value="Unassembled WGS sequence"/>
</dbReference>
<keyword evidence="5" id="KW-1185">Reference proteome</keyword>
<proteinExistence type="inferred from homology"/>
<dbReference type="InterPro" id="IPR008978">
    <property type="entry name" value="HSP20-like_chaperone"/>
</dbReference>
<dbReference type="InterPro" id="IPR001436">
    <property type="entry name" value="Alpha-crystallin/sHSP_animal"/>
</dbReference>
<dbReference type="PRINTS" id="PR00299">
    <property type="entry name" value="ACRYSTALLIN"/>
</dbReference>
<dbReference type="PANTHER" id="PTHR45640:SF1">
    <property type="entry name" value="HEAT SHOCK PROTEIN HSP-16.1_HSP-16.11-RELATED"/>
    <property type="match status" value="1"/>
</dbReference>
<dbReference type="Pfam" id="PF00011">
    <property type="entry name" value="HSP20"/>
    <property type="match status" value="1"/>
</dbReference>
<dbReference type="GO" id="GO:0042026">
    <property type="term" value="P:protein refolding"/>
    <property type="evidence" value="ECO:0007669"/>
    <property type="project" value="TreeGrafter"/>
</dbReference>
<dbReference type="GO" id="GO:0051082">
    <property type="term" value="F:unfolded protein binding"/>
    <property type="evidence" value="ECO:0007669"/>
    <property type="project" value="TreeGrafter"/>
</dbReference>